<keyword evidence="2" id="KW-1003">Cell membrane</keyword>
<dbReference type="EMBL" id="JBHTRV010000048">
    <property type="protein sequence ID" value="MFE5985332.1"/>
    <property type="molecule type" value="Genomic_DNA"/>
</dbReference>
<feature type="transmembrane region" description="Helical" evidence="7">
    <location>
        <begin position="455"/>
        <end position="483"/>
    </location>
</feature>
<feature type="domain" description="ABC3 transporter permease C-terminal" evidence="8">
    <location>
        <begin position="734"/>
        <end position="845"/>
    </location>
</feature>
<evidence type="ECO:0000256" key="5">
    <source>
        <dbReference type="ARBA" id="ARBA00023136"/>
    </source>
</evidence>
<dbReference type="Pfam" id="PF12704">
    <property type="entry name" value="MacB_PCD"/>
    <property type="match status" value="2"/>
</dbReference>
<accession>A0ABW6J7N2</accession>
<organism evidence="10 11">
    <name type="scientific">Streptomyces wedmorensis</name>
    <dbReference type="NCBI Taxonomy" id="43759"/>
    <lineage>
        <taxon>Bacteria</taxon>
        <taxon>Bacillati</taxon>
        <taxon>Actinomycetota</taxon>
        <taxon>Actinomycetes</taxon>
        <taxon>Kitasatosporales</taxon>
        <taxon>Streptomycetaceae</taxon>
        <taxon>Streptomyces</taxon>
    </lineage>
</organism>
<dbReference type="PANTHER" id="PTHR30287">
    <property type="entry name" value="MEMBRANE COMPONENT OF PREDICTED ABC SUPERFAMILY METABOLITE UPTAKE TRANSPORTER"/>
    <property type="match status" value="1"/>
</dbReference>
<keyword evidence="11" id="KW-1185">Reference proteome</keyword>
<protein>
    <submittedName>
        <fullName evidence="10">FtsX-like permease family protein</fullName>
    </submittedName>
</protein>
<evidence type="ECO:0000259" key="9">
    <source>
        <dbReference type="Pfam" id="PF12704"/>
    </source>
</evidence>
<feature type="transmembrane region" description="Helical" evidence="7">
    <location>
        <begin position="733"/>
        <end position="756"/>
    </location>
</feature>
<evidence type="ECO:0000256" key="7">
    <source>
        <dbReference type="SAM" id="Phobius"/>
    </source>
</evidence>
<feature type="transmembrane region" description="Helical" evidence="7">
    <location>
        <begin position="777"/>
        <end position="807"/>
    </location>
</feature>
<evidence type="ECO:0000256" key="6">
    <source>
        <dbReference type="ARBA" id="ARBA00038076"/>
    </source>
</evidence>
<sequence length="857" mass="88007">MLRYALQTLRARKGGFIGAFLALFCAAALVTACGVLLETGLRGTIGTERYAGTPVIVAGDQNVHEVTVERKGDKTKRKEKTKPLGERVWLPADTATTLAALPGVRAALPEITFPAYAVTPRGRVVPGVDGKPSYGHAWSSAPLTPFTLVEGAAPAGADEVVVDRELATRAGLKPGSELTVQSTDAPRAYRVTGVAAPSGGDLRQQSSLFFADAEAERLSRRTGQVAAVGVLPEPGVSTPELAARVAEALHGTTAQVVTGGDRGPVEFLDAANARIKLVSMGGAIGGTSLLVAVLVVVGTFALTIQQRHRELALLRAVAATPRQVRRLIGREALIVGVLAGVLGSVAGLPIAFWLHRTFVGFKAIPESLEVTFGVSPFLAAVGAAVLGAWAAARISARRTARIRPAEALSEAAMEQRTSSWGRLGAGVAFLIVGAVLLVVLSSLRSEPAATPVTFLSVVVLAVAVSLLGPFIARGAVAVLGVPLRLSRVGGHLATANARADTKRLSAAVTPLALLIGMACTVLFVQTTMGAAATAQAQAGNKADWVVGSAGPGVPAQAADRLRRVPGVSAVTEIVRTSVRVGLVKYPAQGVSTDGLTRTWDPGVTSGALDGFGPRSVALSELAADDLGKKPGDTLKLTLGDGTAAELTVAAVYARGLGFGDLTMSHALVSRHVDNPLASSLLVKTDDGSGGGARPGRAELREALGALPGVAVLDRDQVDDLRAEVQQANAEVNYVAMGLIIAFTAIAVVNTLAVSVSDRAREFALLQLIGTTRRQVRAMLRIEAAVVVLVAAVLGTGIALAVLTAFSIGMTGSASPSADVWTYLGVLAFATVLAALATLIPGRLALAGRPADVIGSRQ</sequence>
<reference evidence="10 11" key="1">
    <citation type="submission" date="2024-09" db="EMBL/GenBank/DDBJ databases">
        <title>The Natural Products Discovery Center: Release of the First 8490 Sequenced Strains for Exploring Actinobacteria Biosynthetic Diversity.</title>
        <authorList>
            <person name="Kalkreuter E."/>
            <person name="Kautsar S.A."/>
            <person name="Yang D."/>
            <person name="Bader C.D."/>
            <person name="Teijaro C.N."/>
            <person name="Fluegel L."/>
            <person name="Davis C.M."/>
            <person name="Simpson J.R."/>
            <person name="Lauterbach L."/>
            <person name="Steele A.D."/>
            <person name="Gui C."/>
            <person name="Meng S."/>
            <person name="Li G."/>
            <person name="Viehrig K."/>
            <person name="Ye F."/>
            <person name="Su P."/>
            <person name="Kiefer A.F."/>
            <person name="Nichols A."/>
            <person name="Cepeda A.J."/>
            <person name="Yan W."/>
            <person name="Fan B."/>
            <person name="Jiang Y."/>
            <person name="Adhikari A."/>
            <person name="Zheng C.-J."/>
            <person name="Schuster L."/>
            <person name="Cowan T.M."/>
            <person name="Smanski M.J."/>
            <person name="Chevrette M.G."/>
            <person name="De Carvalho L.P.S."/>
            <person name="Shen B."/>
        </authorList>
    </citation>
    <scope>NUCLEOTIDE SEQUENCE [LARGE SCALE GENOMIC DNA]</scope>
    <source>
        <strain evidence="10 11">NPDC056472</strain>
    </source>
</reference>
<dbReference type="Proteomes" id="UP001600424">
    <property type="component" value="Unassembled WGS sequence"/>
</dbReference>
<feature type="domain" description="ABC3 transporter permease C-terminal" evidence="8">
    <location>
        <begin position="284"/>
        <end position="402"/>
    </location>
</feature>
<keyword evidence="5 7" id="KW-0472">Membrane</keyword>
<dbReference type="Pfam" id="PF02687">
    <property type="entry name" value="FtsX"/>
    <property type="match status" value="2"/>
</dbReference>
<proteinExistence type="inferred from homology"/>
<gene>
    <name evidence="10" type="ORF">ACFQ63_37240</name>
</gene>
<keyword evidence="3 7" id="KW-0812">Transmembrane</keyword>
<feature type="transmembrane region" description="Helical" evidence="7">
    <location>
        <begin position="283"/>
        <end position="304"/>
    </location>
</feature>
<dbReference type="RefSeq" id="WP_386253923.1">
    <property type="nucleotide sequence ID" value="NZ_JBHTRV010000048.1"/>
</dbReference>
<feature type="domain" description="MacB-like periplasmic core" evidence="9">
    <location>
        <begin position="507"/>
        <end position="687"/>
    </location>
</feature>
<dbReference type="InterPro" id="IPR038766">
    <property type="entry name" value="Membrane_comp_ABC_pdt"/>
</dbReference>
<comment type="caution">
    <text evidence="10">The sequence shown here is derived from an EMBL/GenBank/DDBJ whole genome shotgun (WGS) entry which is preliminary data.</text>
</comment>
<evidence type="ECO:0000259" key="8">
    <source>
        <dbReference type="Pfam" id="PF02687"/>
    </source>
</evidence>
<dbReference type="InterPro" id="IPR003838">
    <property type="entry name" value="ABC3_permease_C"/>
</dbReference>
<evidence type="ECO:0000256" key="2">
    <source>
        <dbReference type="ARBA" id="ARBA00022475"/>
    </source>
</evidence>
<dbReference type="InterPro" id="IPR025857">
    <property type="entry name" value="MacB_PCD"/>
</dbReference>
<evidence type="ECO:0000313" key="10">
    <source>
        <dbReference type="EMBL" id="MFE5985332.1"/>
    </source>
</evidence>
<evidence type="ECO:0000256" key="1">
    <source>
        <dbReference type="ARBA" id="ARBA00004651"/>
    </source>
</evidence>
<evidence type="ECO:0000313" key="11">
    <source>
        <dbReference type="Proteomes" id="UP001600424"/>
    </source>
</evidence>
<dbReference type="PROSITE" id="PS51257">
    <property type="entry name" value="PROKAR_LIPOPROTEIN"/>
    <property type="match status" value="1"/>
</dbReference>
<feature type="transmembrane region" description="Helical" evidence="7">
    <location>
        <begin position="332"/>
        <end position="354"/>
    </location>
</feature>
<keyword evidence="4 7" id="KW-1133">Transmembrane helix</keyword>
<comment type="subcellular location">
    <subcellularLocation>
        <location evidence="1">Cell membrane</location>
        <topology evidence="1">Multi-pass membrane protein</topology>
    </subcellularLocation>
</comment>
<name>A0ABW6J7N2_STRWE</name>
<feature type="transmembrane region" description="Helical" evidence="7">
    <location>
        <begin position="423"/>
        <end position="443"/>
    </location>
</feature>
<feature type="transmembrane region" description="Helical" evidence="7">
    <location>
        <begin position="819"/>
        <end position="839"/>
    </location>
</feature>
<feature type="transmembrane region" description="Helical" evidence="7">
    <location>
        <begin position="374"/>
        <end position="392"/>
    </location>
</feature>
<feature type="transmembrane region" description="Helical" evidence="7">
    <location>
        <begin position="504"/>
        <end position="524"/>
    </location>
</feature>
<evidence type="ECO:0000256" key="3">
    <source>
        <dbReference type="ARBA" id="ARBA00022692"/>
    </source>
</evidence>
<evidence type="ECO:0000256" key="4">
    <source>
        <dbReference type="ARBA" id="ARBA00022989"/>
    </source>
</evidence>
<feature type="domain" description="MacB-like periplasmic core" evidence="9">
    <location>
        <begin position="62"/>
        <end position="247"/>
    </location>
</feature>
<dbReference type="PANTHER" id="PTHR30287:SF1">
    <property type="entry name" value="INNER MEMBRANE PROTEIN"/>
    <property type="match status" value="1"/>
</dbReference>
<comment type="similarity">
    <text evidence="6">Belongs to the ABC-4 integral membrane protein family.</text>
</comment>